<dbReference type="RefSeq" id="WP_328856166.1">
    <property type="nucleotide sequence ID" value="NZ_CP108021.1"/>
</dbReference>
<dbReference type="Gene3D" id="3.50.50.60">
    <property type="entry name" value="FAD/NAD(P)-binding domain"/>
    <property type="match status" value="1"/>
</dbReference>
<organism evidence="11 12">
    <name type="scientific">Williamsia herbipolensis</name>
    <dbReference type="NCBI Taxonomy" id="1603258"/>
    <lineage>
        <taxon>Bacteria</taxon>
        <taxon>Bacillati</taxon>
        <taxon>Actinomycetota</taxon>
        <taxon>Actinomycetes</taxon>
        <taxon>Mycobacteriales</taxon>
        <taxon>Nocardiaceae</taxon>
        <taxon>Williamsia</taxon>
    </lineage>
</organism>
<evidence type="ECO:0000256" key="1">
    <source>
        <dbReference type="ARBA" id="ARBA00001974"/>
    </source>
</evidence>
<gene>
    <name evidence="11" type="ORF">OG579_12375</name>
</gene>
<feature type="domain" description="FAD dependent oxidoreductase" evidence="9">
    <location>
        <begin position="32"/>
        <end position="401"/>
    </location>
</feature>
<name>A0AAU4JXL7_9NOCA</name>
<dbReference type="EMBL" id="CP108021">
    <property type="protein sequence ID" value="WUM18544.1"/>
    <property type="molecule type" value="Genomic_DNA"/>
</dbReference>
<keyword evidence="12" id="KW-1185">Reference proteome</keyword>
<keyword evidence="6 7" id="KW-0560">Oxidoreductase</keyword>
<dbReference type="InterPro" id="IPR036188">
    <property type="entry name" value="FAD/NAD-bd_sf"/>
</dbReference>
<dbReference type="InterPro" id="IPR006076">
    <property type="entry name" value="FAD-dep_OxRdtase"/>
</dbReference>
<comment type="similarity">
    <text evidence="2 7">Belongs to the FAD-dependent glycerol-3-phosphate dehydrogenase family.</text>
</comment>
<dbReference type="GO" id="GO:0004368">
    <property type="term" value="F:glycerol-3-phosphate dehydrogenase (quinone) activity"/>
    <property type="evidence" value="ECO:0007669"/>
    <property type="project" value="UniProtKB-EC"/>
</dbReference>
<keyword evidence="3 7" id="KW-0285">Flavoprotein</keyword>
<dbReference type="PANTHER" id="PTHR11985:SF35">
    <property type="entry name" value="ANAEROBIC GLYCEROL-3-PHOSPHATE DEHYDROGENASE SUBUNIT A"/>
    <property type="match status" value="1"/>
</dbReference>
<dbReference type="GO" id="GO:0009331">
    <property type="term" value="C:glycerol-3-phosphate dehydrogenase (FAD) complex"/>
    <property type="evidence" value="ECO:0007669"/>
    <property type="project" value="UniProtKB-UniRule"/>
</dbReference>
<sequence>MTTPPHPFSADLGPERTRRDRASLQSRRRPWDVLVIGGGVTGVGVALDAASRGLTVVLVEAEDLAFGTSRWSSKLVHGGLRYLASGNVRIAWESAVERHNLMTTIAPHLVSPVAQVVPSYSAGHGTAGPGMRGRVDAAIGSALVGTGFAVGDLLRRGARTPADVLAHPARISAAEVIAACPAVETEGLRGGWRSYDGRLIDDARLVVAIARTAAAHGAAICTRMRATEVTCQGATVIDGITGDHLDIRARTVINATGVWAGTVDDSITVRPSRGTHLVFDAATLGYPTGALTVPIPGARNRFVFALPEQLGRVYAGLTDVDAPGPVPAVPQASDDEIDSIIATLNTALARPVSREDVIGTFAGLRPLLQGDGETADLSREHSVTVGDDGLVTVVGGKLTTYRTMAADAVDAAVARARLDAYPCVTESIPLVGAHGTRNRRLPASLIARFGGESDRVVQGATISAPLGPIAPGIDVTRAEVEFAITAEGAVDADDILHRRTRIGLVAADADRARPAVTHLLDQVLAAHIG</sequence>
<dbReference type="AlphaFoldDB" id="A0AAU4JXL7"/>
<dbReference type="KEGG" id="whr:OG579_12375"/>
<accession>A0AAU4JXL7</accession>
<dbReference type="Gene3D" id="3.30.9.10">
    <property type="entry name" value="D-Amino Acid Oxidase, subunit A, domain 2"/>
    <property type="match status" value="1"/>
</dbReference>
<reference evidence="11 12" key="1">
    <citation type="submission" date="2022-10" db="EMBL/GenBank/DDBJ databases">
        <title>The complete genomes of actinobacterial strains from the NBC collection.</title>
        <authorList>
            <person name="Joergensen T.S."/>
            <person name="Alvarez Arevalo M."/>
            <person name="Sterndorff E.B."/>
            <person name="Faurdal D."/>
            <person name="Vuksanovic O."/>
            <person name="Mourched A.-S."/>
            <person name="Charusanti P."/>
            <person name="Shaw S."/>
            <person name="Blin K."/>
            <person name="Weber T."/>
        </authorList>
    </citation>
    <scope>NUCLEOTIDE SEQUENCE [LARGE SCALE GENOMIC DNA]</scope>
    <source>
        <strain evidence="11 12">NBC_00319</strain>
    </source>
</reference>
<dbReference type="PRINTS" id="PR01001">
    <property type="entry name" value="FADG3PDH"/>
</dbReference>
<feature type="compositionally biased region" description="Basic and acidic residues" evidence="8">
    <location>
        <begin position="13"/>
        <end position="22"/>
    </location>
</feature>
<dbReference type="GO" id="GO:0046168">
    <property type="term" value="P:glycerol-3-phosphate catabolic process"/>
    <property type="evidence" value="ECO:0007669"/>
    <property type="project" value="TreeGrafter"/>
</dbReference>
<keyword evidence="5" id="KW-0274">FAD</keyword>
<comment type="cofactor">
    <cofactor evidence="1 7">
        <name>FAD</name>
        <dbReference type="ChEBI" id="CHEBI:57692"/>
    </cofactor>
</comment>
<keyword evidence="4" id="KW-0319">Glycerol metabolism</keyword>
<evidence type="ECO:0000256" key="5">
    <source>
        <dbReference type="ARBA" id="ARBA00022827"/>
    </source>
</evidence>
<dbReference type="PROSITE" id="PS00978">
    <property type="entry name" value="FAD_G3PDH_2"/>
    <property type="match status" value="1"/>
</dbReference>
<dbReference type="EC" id="1.1.5.3" evidence="7"/>
<evidence type="ECO:0000259" key="9">
    <source>
        <dbReference type="Pfam" id="PF01266"/>
    </source>
</evidence>
<comment type="catalytic activity">
    <reaction evidence="7">
        <text>a quinone + sn-glycerol 3-phosphate = dihydroxyacetone phosphate + a quinol</text>
        <dbReference type="Rhea" id="RHEA:18977"/>
        <dbReference type="ChEBI" id="CHEBI:24646"/>
        <dbReference type="ChEBI" id="CHEBI:57597"/>
        <dbReference type="ChEBI" id="CHEBI:57642"/>
        <dbReference type="ChEBI" id="CHEBI:132124"/>
        <dbReference type="EC" id="1.1.5.3"/>
    </reaction>
</comment>
<dbReference type="InterPro" id="IPR000447">
    <property type="entry name" value="G3P_DH_FAD-dep"/>
</dbReference>
<evidence type="ECO:0000256" key="7">
    <source>
        <dbReference type="RuleBase" id="RU361217"/>
    </source>
</evidence>
<dbReference type="SUPFAM" id="SSF51905">
    <property type="entry name" value="FAD/NAD(P)-binding domain"/>
    <property type="match status" value="1"/>
</dbReference>
<evidence type="ECO:0000313" key="12">
    <source>
        <dbReference type="Proteomes" id="UP001432128"/>
    </source>
</evidence>
<dbReference type="Pfam" id="PF01266">
    <property type="entry name" value="DAO"/>
    <property type="match status" value="1"/>
</dbReference>
<feature type="region of interest" description="Disordered" evidence="8">
    <location>
        <begin position="1"/>
        <end position="24"/>
    </location>
</feature>
<dbReference type="PROSITE" id="PS00977">
    <property type="entry name" value="FAD_G3PDH_1"/>
    <property type="match status" value="1"/>
</dbReference>
<evidence type="ECO:0000256" key="3">
    <source>
        <dbReference type="ARBA" id="ARBA00022630"/>
    </source>
</evidence>
<evidence type="ECO:0000256" key="8">
    <source>
        <dbReference type="SAM" id="MobiDB-lite"/>
    </source>
</evidence>
<evidence type="ECO:0000259" key="10">
    <source>
        <dbReference type="Pfam" id="PF16901"/>
    </source>
</evidence>
<proteinExistence type="inferred from homology"/>
<evidence type="ECO:0000256" key="4">
    <source>
        <dbReference type="ARBA" id="ARBA00022798"/>
    </source>
</evidence>
<protein>
    <recommendedName>
        <fullName evidence="7">Glycerol-3-phosphate dehydrogenase</fullName>
        <ecNumber evidence="7">1.1.5.3</ecNumber>
    </recommendedName>
</protein>
<feature type="domain" description="Alpha-glycerophosphate oxidase C-terminal" evidence="10">
    <location>
        <begin position="423"/>
        <end position="524"/>
    </location>
</feature>
<evidence type="ECO:0000313" key="11">
    <source>
        <dbReference type="EMBL" id="WUM18544.1"/>
    </source>
</evidence>
<evidence type="ECO:0000256" key="6">
    <source>
        <dbReference type="ARBA" id="ARBA00023002"/>
    </source>
</evidence>
<dbReference type="InterPro" id="IPR031656">
    <property type="entry name" value="DAO_C"/>
</dbReference>
<dbReference type="Proteomes" id="UP001432128">
    <property type="component" value="Chromosome"/>
</dbReference>
<dbReference type="PANTHER" id="PTHR11985">
    <property type="entry name" value="GLYCEROL-3-PHOSPHATE DEHYDROGENASE"/>
    <property type="match status" value="1"/>
</dbReference>
<dbReference type="InterPro" id="IPR038299">
    <property type="entry name" value="DAO_C_sf"/>
</dbReference>
<evidence type="ECO:0000256" key="2">
    <source>
        <dbReference type="ARBA" id="ARBA00007330"/>
    </source>
</evidence>
<dbReference type="GO" id="GO:0006071">
    <property type="term" value="P:glycerol metabolic process"/>
    <property type="evidence" value="ECO:0007669"/>
    <property type="project" value="UniProtKB-KW"/>
</dbReference>
<dbReference type="Pfam" id="PF16901">
    <property type="entry name" value="DAO_C"/>
    <property type="match status" value="1"/>
</dbReference>
<dbReference type="Gene3D" id="1.10.8.870">
    <property type="entry name" value="Alpha-glycerophosphate oxidase, cap domain"/>
    <property type="match status" value="1"/>
</dbReference>